<dbReference type="SUPFAM" id="SSF56672">
    <property type="entry name" value="DNA/RNA polymerases"/>
    <property type="match status" value="1"/>
</dbReference>
<dbReference type="PANTHER" id="PTHR33116">
    <property type="entry name" value="REVERSE TRANSCRIPTASE ZINC-BINDING DOMAIN-CONTAINING PROTEIN-RELATED-RELATED"/>
    <property type="match status" value="1"/>
</dbReference>
<dbReference type="AlphaFoldDB" id="A0AAD9ZYY3"/>
<comment type="caution">
    <text evidence="2">The sequence shown here is derived from an EMBL/GenBank/DDBJ whole genome shotgun (WGS) entry which is preliminary data.</text>
</comment>
<dbReference type="Pfam" id="PF00078">
    <property type="entry name" value="RVT_1"/>
    <property type="match status" value="1"/>
</dbReference>
<gene>
    <name evidence="2" type="ORF">Dsin_026802</name>
</gene>
<feature type="domain" description="Reverse transcriptase" evidence="1">
    <location>
        <begin position="1"/>
        <end position="216"/>
    </location>
</feature>
<dbReference type="PANTHER" id="PTHR33116:SF75">
    <property type="entry name" value="RIBONUCLEASE H PROTEIN"/>
    <property type="match status" value="1"/>
</dbReference>
<evidence type="ECO:0000259" key="1">
    <source>
        <dbReference type="PROSITE" id="PS50878"/>
    </source>
</evidence>
<keyword evidence="3" id="KW-1185">Reference proteome</keyword>
<evidence type="ECO:0000313" key="3">
    <source>
        <dbReference type="Proteomes" id="UP001281410"/>
    </source>
</evidence>
<dbReference type="EMBL" id="JANJYJ010000008">
    <property type="protein sequence ID" value="KAK3195492.1"/>
    <property type="molecule type" value="Genomic_DNA"/>
</dbReference>
<evidence type="ECO:0000313" key="2">
    <source>
        <dbReference type="EMBL" id="KAK3195492.1"/>
    </source>
</evidence>
<organism evidence="2 3">
    <name type="scientific">Dipteronia sinensis</name>
    <dbReference type="NCBI Taxonomy" id="43782"/>
    <lineage>
        <taxon>Eukaryota</taxon>
        <taxon>Viridiplantae</taxon>
        <taxon>Streptophyta</taxon>
        <taxon>Embryophyta</taxon>
        <taxon>Tracheophyta</taxon>
        <taxon>Spermatophyta</taxon>
        <taxon>Magnoliopsida</taxon>
        <taxon>eudicotyledons</taxon>
        <taxon>Gunneridae</taxon>
        <taxon>Pentapetalae</taxon>
        <taxon>rosids</taxon>
        <taxon>malvids</taxon>
        <taxon>Sapindales</taxon>
        <taxon>Sapindaceae</taxon>
        <taxon>Hippocastanoideae</taxon>
        <taxon>Acereae</taxon>
        <taxon>Dipteronia</taxon>
    </lineage>
</organism>
<dbReference type="CDD" id="cd01650">
    <property type="entry name" value="RT_nLTR_like"/>
    <property type="match status" value="1"/>
</dbReference>
<protein>
    <recommendedName>
        <fullName evidence="1">Reverse transcriptase domain-containing protein</fullName>
    </recommendedName>
</protein>
<dbReference type="InterPro" id="IPR000477">
    <property type="entry name" value="RT_dom"/>
</dbReference>
<accession>A0AAD9ZYY3</accession>
<proteinExistence type="predicted"/>
<reference evidence="2" key="1">
    <citation type="journal article" date="2023" name="Plant J.">
        <title>Genome sequences and population genomics provide insights into the demographic history, inbreeding, and mutation load of two 'living fossil' tree species of Dipteronia.</title>
        <authorList>
            <person name="Feng Y."/>
            <person name="Comes H.P."/>
            <person name="Chen J."/>
            <person name="Zhu S."/>
            <person name="Lu R."/>
            <person name="Zhang X."/>
            <person name="Li P."/>
            <person name="Qiu J."/>
            <person name="Olsen K.M."/>
            <person name="Qiu Y."/>
        </authorList>
    </citation>
    <scope>NUCLEOTIDE SEQUENCE</scope>
    <source>
        <strain evidence="2">NBL</strain>
    </source>
</reference>
<dbReference type="PROSITE" id="PS50878">
    <property type="entry name" value="RT_POL"/>
    <property type="match status" value="1"/>
</dbReference>
<dbReference type="InterPro" id="IPR043502">
    <property type="entry name" value="DNA/RNA_pol_sf"/>
</dbReference>
<sequence length="361" mass="40825">MAITRVKMTDTSKVKGKIMISLYYRRNDKVGGLLVKLDFEKAYDSVDHSFLDSNLMDMGFGLKWRQWVNCCISTPTMSVLVNGSPTEEFTVERGLRQGDPLSPFLFNIIVESLSCCIMKAVDLNLLKGATLGNGEVQVSHLQFADDTILFLEPKTVYLINTKRILRCFEMASWLKINFHKSCVVRVGKKVEADDDWAALFKCKKATFPITYLGLPLGARLSSKAFWESVLLRIQKRLASWKKKFLSKGGRLVLVWRFGKENGSLWKRVICAKYGAHDYSLLWKWNVSASASPFSKAVGSLFLEDSISAKILKEGLKVVVGDSKRVCFWNDEWHGCASLKLEYPRIFALSMQKGGHIKDFGS</sequence>
<dbReference type="Proteomes" id="UP001281410">
    <property type="component" value="Unassembled WGS sequence"/>
</dbReference>
<name>A0AAD9ZYY3_9ROSI</name>